<dbReference type="Proteomes" id="UP000186922">
    <property type="component" value="Unassembled WGS sequence"/>
</dbReference>
<dbReference type="PANTHER" id="PTHR47117">
    <property type="entry name" value="STAR-RELATED LIPID TRANSFER PROTEIN 9"/>
    <property type="match status" value="1"/>
</dbReference>
<evidence type="ECO:0000256" key="2">
    <source>
        <dbReference type="ARBA" id="ARBA00022840"/>
    </source>
</evidence>
<evidence type="ECO:0000256" key="3">
    <source>
        <dbReference type="PROSITE-ProRule" id="PRU00283"/>
    </source>
</evidence>
<dbReference type="PROSITE" id="PS50067">
    <property type="entry name" value="KINESIN_MOTOR_2"/>
    <property type="match status" value="1"/>
</dbReference>
<dbReference type="SUPFAM" id="SSF52540">
    <property type="entry name" value="P-loop containing nucleoside triphosphate hydrolases"/>
    <property type="match status" value="1"/>
</dbReference>
<evidence type="ECO:0000313" key="5">
    <source>
        <dbReference type="EMBL" id="GAU97040.1"/>
    </source>
</evidence>
<comment type="caution">
    <text evidence="5">The sequence shown here is derived from an EMBL/GenBank/DDBJ whole genome shotgun (WGS) entry which is preliminary data.</text>
</comment>
<keyword evidence="6" id="KW-1185">Reference proteome</keyword>
<accession>A0A1D1V807</accession>
<evidence type="ECO:0000259" key="4">
    <source>
        <dbReference type="PROSITE" id="PS50067"/>
    </source>
</evidence>
<gene>
    <name evidence="5" type="primary">RvY_08403-1</name>
    <name evidence="5" type="synonym">RvY_08403.1</name>
    <name evidence="5" type="ORF">RvY_08403</name>
</gene>
<evidence type="ECO:0000313" key="6">
    <source>
        <dbReference type="Proteomes" id="UP000186922"/>
    </source>
</evidence>
<dbReference type="GO" id="GO:0003777">
    <property type="term" value="F:microtubule motor activity"/>
    <property type="evidence" value="ECO:0007669"/>
    <property type="project" value="InterPro"/>
</dbReference>
<dbReference type="AlphaFoldDB" id="A0A1D1V807"/>
<dbReference type="GO" id="GO:0005524">
    <property type="term" value="F:ATP binding"/>
    <property type="evidence" value="ECO:0007669"/>
    <property type="project" value="UniProtKB-KW"/>
</dbReference>
<dbReference type="STRING" id="947166.A0A1D1V807"/>
<dbReference type="PANTHER" id="PTHR47117:SF10">
    <property type="entry name" value="KINESIN-LIKE PROTEIN KIF1B"/>
    <property type="match status" value="1"/>
</dbReference>
<dbReference type="GO" id="GO:0008017">
    <property type="term" value="F:microtubule binding"/>
    <property type="evidence" value="ECO:0007669"/>
    <property type="project" value="InterPro"/>
</dbReference>
<proteinExistence type="inferred from homology"/>
<dbReference type="InterPro" id="IPR036961">
    <property type="entry name" value="Kinesin_motor_dom_sf"/>
</dbReference>
<dbReference type="GO" id="GO:0007018">
    <property type="term" value="P:microtubule-based movement"/>
    <property type="evidence" value="ECO:0007669"/>
    <property type="project" value="InterPro"/>
</dbReference>
<comment type="similarity">
    <text evidence="3">Belongs to the TRAFAC class myosin-kinesin ATPase superfamily. Kinesin family.</text>
</comment>
<sequence length="82" mass="9347">MSSVKVAVRVRPFNSREKAKECGCIISMTDKKNTTIYPTAKDCERGTNPRQTFGFDYSYWSHTTVSHLDSLLSQPKANVFRL</sequence>
<feature type="domain" description="Kinesin motor" evidence="4">
    <location>
        <begin position="3"/>
        <end position="82"/>
    </location>
</feature>
<protein>
    <recommendedName>
        <fullName evidence="4">Kinesin motor domain-containing protein</fullName>
    </recommendedName>
</protein>
<name>A0A1D1V807_RAMVA</name>
<evidence type="ECO:0000256" key="1">
    <source>
        <dbReference type="ARBA" id="ARBA00022741"/>
    </source>
</evidence>
<dbReference type="InterPro" id="IPR001752">
    <property type="entry name" value="Kinesin_motor_dom"/>
</dbReference>
<keyword evidence="1" id="KW-0547">Nucleotide-binding</keyword>
<dbReference type="InterPro" id="IPR027417">
    <property type="entry name" value="P-loop_NTPase"/>
</dbReference>
<dbReference type="EMBL" id="BDGG01000004">
    <property type="protein sequence ID" value="GAU97040.1"/>
    <property type="molecule type" value="Genomic_DNA"/>
</dbReference>
<dbReference type="Gene3D" id="3.40.850.10">
    <property type="entry name" value="Kinesin motor domain"/>
    <property type="match status" value="1"/>
</dbReference>
<comment type="caution">
    <text evidence="3">Lacks conserved residue(s) required for the propagation of feature annotation.</text>
</comment>
<reference evidence="5 6" key="1">
    <citation type="journal article" date="2016" name="Nat. Commun.">
        <title>Extremotolerant tardigrade genome and improved radiotolerance of human cultured cells by tardigrade-unique protein.</title>
        <authorList>
            <person name="Hashimoto T."/>
            <person name="Horikawa D.D."/>
            <person name="Saito Y."/>
            <person name="Kuwahara H."/>
            <person name="Kozuka-Hata H."/>
            <person name="Shin-I T."/>
            <person name="Minakuchi Y."/>
            <person name="Ohishi K."/>
            <person name="Motoyama A."/>
            <person name="Aizu T."/>
            <person name="Enomoto A."/>
            <person name="Kondo K."/>
            <person name="Tanaka S."/>
            <person name="Hara Y."/>
            <person name="Koshikawa S."/>
            <person name="Sagara H."/>
            <person name="Miura T."/>
            <person name="Yokobori S."/>
            <person name="Miyagawa K."/>
            <person name="Suzuki Y."/>
            <person name="Kubo T."/>
            <person name="Oyama M."/>
            <person name="Kohara Y."/>
            <person name="Fujiyama A."/>
            <person name="Arakawa K."/>
            <person name="Katayama T."/>
            <person name="Toyoda A."/>
            <person name="Kunieda T."/>
        </authorList>
    </citation>
    <scope>NUCLEOTIDE SEQUENCE [LARGE SCALE GENOMIC DNA]</scope>
    <source>
        <strain evidence="5 6">YOKOZUNA-1</strain>
    </source>
</reference>
<organism evidence="5 6">
    <name type="scientific">Ramazzottius varieornatus</name>
    <name type="common">Water bear</name>
    <name type="synonym">Tardigrade</name>
    <dbReference type="NCBI Taxonomy" id="947166"/>
    <lineage>
        <taxon>Eukaryota</taxon>
        <taxon>Metazoa</taxon>
        <taxon>Ecdysozoa</taxon>
        <taxon>Tardigrada</taxon>
        <taxon>Eutardigrada</taxon>
        <taxon>Parachela</taxon>
        <taxon>Hypsibioidea</taxon>
        <taxon>Ramazzottiidae</taxon>
        <taxon>Ramazzottius</taxon>
    </lineage>
</organism>
<dbReference type="OrthoDB" id="3176171at2759"/>
<keyword evidence="2" id="KW-0067">ATP-binding</keyword>